<protein>
    <recommendedName>
        <fullName evidence="2">DUF3447 domain-containing protein</fullName>
    </recommendedName>
</protein>
<evidence type="ECO:0000256" key="1">
    <source>
        <dbReference type="PROSITE-ProRule" id="PRU00023"/>
    </source>
</evidence>
<reference evidence="3" key="1">
    <citation type="submission" date="2006-10" db="EMBL/GenBank/DDBJ databases">
        <authorList>
            <person name="Amadeo P."/>
            <person name="Zhao Q."/>
            <person name="Wortman J."/>
            <person name="Fraser-Liggett C."/>
            <person name="Carlton J."/>
        </authorList>
    </citation>
    <scope>NUCLEOTIDE SEQUENCE</scope>
    <source>
        <strain evidence="3">G3</strain>
    </source>
</reference>
<dbReference type="PANTHER" id="PTHR24182:SF13">
    <property type="entry name" value="LD18443P"/>
    <property type="match status" value="1"/>
</dbReference>
<dbReference type="SUPFAM" id="SSF48403">
    <property type="entry name" value="Ankyrin repeat"/>
    <property type="match status" value="1"/>
</dbReference>
<dbReference type="InParanoid" id="A2DY97"/>
<dbReference type="eggNOG" id="KOG4412">
    <property type="taxonomic scope" value="Eukaryota"/>
</dbReference>
<dbReference type="OrthoDB" id="2157354at2759"/>
<feature type="repeat" description="ANK" evidence="1">
    <location>
        <begin position="339"/>
        <end position="371"/>
    </location>
</feature>
<keyword evidence="4" id="KW-1185">Reference proteome</keyword>
<evidence type="ECO:0000313" key="4">
    <source>
        <dbReference type="Proteomes" id="UP000001542"/>
    </source>
</evidence>
<dbReference type="InterPro" id="IPR036770">
    <property type="entry name" value="Ankyrin_rpt-contain_sf"/>
</dbReference>
<dbReference type="PRINTS" id="PR01415">
    <property type="entry name" value="ANKYRIN"/>
</dbReference>
<dbReference type="PANTHER" id="PTHR24182">
    <property type="entry name" value="ANKYRIN REPEAT AND SOCS BOX CONTAINING 4"/>
    <property type="match status" value="1"/>
</dbReference>
<dbReference type="AlphaFoldDB" id="A2DY97"/>
<proteinExistence type="predicted"/>
<dbReference type="RefSeq" id="XP_001326797.1">
    <property type="nucleotide sequence ID" value="XM_001326762.1"/>
</dbReference>
<name>A2DY97_TRIV3</name>
<reference evidence="3" key="2">
    <citation type="journal article" date="2007" name="Science">
        <title>Draft genome sequence of the sexually transmitted pathogen Trichomonas vaginalis.</title>
        <authorList>
            <person name="Carlton J.M."/>
            <person name="Hirt R.P."/>
            <person name="Silva J.C."/>
            <person name="Delcher A.L."/>
            <person name="Schatz M."/>
            <person name="Zhao Q."/>
            <person name="Wortman J.R."/>
            <person name="Bidwell S.L."/>
            <person name="Alsmark U.C.M."/>
            <person name="Besteiro S."/>
            <person name="Sicheritz-Ponten T."/>
            <person name="Noel C.J."/>
            <person name="Dacks J.B."/>
            <person name="Foster P.G."/>
            <person name="Simillion C."/>
            <person name="Van de Peer Y."/>
            <person name="Miranda-Saavedra D."/>
            <person name="Barton G.J."/>
            <person name="Westrop G.D."/>
            <person name="Mueller S."/>
            <person name="Dessi D."/>
            <person name="Fiori P.L."/>
            <person name="Ren Q."/>
            <person name="Paulsen I."/>
            <person name="Zhang H."/>
            <person name="Bastida-Corcuera F.D."/>
            <person name="Simoes-Barbosa A."/>
            <person name="Brown M.T."/>
            <person name="Hayes R.D."/>
            <person name="Mukherjee M."/>
            <person name="Okumura C.Y."/>
            <person name="Schneider R."/>
            <person name="Smith A.J."/>
            <person name="Vanacova S."/>
            <person name="Villalvazo M."/>
            <person name="Haas B.J."/>
            <person name="Pertea M."/>
            <person name="Feldblyum T.V."/>
            <person name="Utterback T.R."/>
            <person name="Shu C.L."/>
            <person name="Osoegawa K."/>
            <person name="de Jong P.J."/>
            <person name="Hrdy I."/>
            <person name="Horvathova L."/>
            <person name="Zubacova Z."/>
            <person name="Dolezal P."/>
            <person name="Malik S.B."/>
            <person name="Logsdon J.M. Jr."/>
            <person name="Henze K."/>
            <person name="Gupta A."/>
            <person name="Wang C.C."/>
            <person name="Dunne R.L."/>
            <person name="Upcroft J.A."/>
            <person name="Upcroft P."/>
            <person name="White O."/>
            <person name="Salzberg S.L."/>
            <person name="Tang P."/>
            <person name="Chiu C.-H."/>
            <person name="Lee Y.-S."/>
            <person name="Embley T.M."/>
            <person name="Coombs G.H."/>
            <person name="Mottram J.C."/>
            <person name="Tachezy J."/>
            <person name="Fraser-Liggett C.M."/>
            <person name="Johnson P.J."/>
        </authorList>
    </citation>
    <scope>NUCLEOTIDE SEQUENCE [LARGE SCALE GENOMIC DNA]</scope>
    <source>
        <strain evidence="3">G3</strain>
    </source>
</reference>
<dbReference type="InterPro" id="IPR020683">
    <property type="entry name" value="DUF3447"/>
</dbReference>
<evidence type="ECO:0000259" key="2">
    <source>
        <dbReference type="Pfam" id="PF11929"/>
    </source>
</evidence>
<dbReference type="STRING" id="5722.A2DY97"/>
<keyword evidence="1" id="KW-0040">ANK repeat</keyword>
<dbReference type="PROSITE" id="PS50088">
    <property type="entry name" value="ANK_REPEAT"/>
    <property type="match status" value="2"/>
</dbReference>
<dbReference type="Gene3D" id="1.25.40.20">
    <property type="entry name" value="Ankyrin repeat-containing domain"/>
    <property type="match status" value="2"/>
</dbReference>
<dbReference type="Proteomes" id="UP000001542">
    <property type="component" value="Unassembled WGS sequence"/>
</dbReference>
<accession>A2DY97</accession>
<gene>
    <name evidence="3" type="ORF">TVAG_393010</name>
</gene>
<feature type="repeat" description="ANK" evidence="1">
    <location>
        <begin position="306"/>
        <end position="338"/>
    </location>
</feature>
<dbReference type="Pfam" id="PF12796">
    <property type="entry name" value="Ank_2"/>
    <property type="match status" value="1"/>
</dbReference>
<dbReference type="SMR" id="A2DY97"/>
<organism evidence="3 4">
    <name type="scientific">Trichomonas vaginalis (strain ATCC PRA-98 / G3)</name>
    <dbReference type="NCBI Taxonomy" id="412133"/>
    <lineage>
        <taxon>Eukaryota</taxon>
        <taxon>Metamonada</taxon>
        <taxon>Parabasalia</taxon>
        <taxon>Trichomonadida</taxon>
        <taxon>Trichomonadidae</taxon>
        <taxon>Trichomonas</taxon>
    </lineage>
</organism>
<dbReference type="SMART" id="SM00248">
    <property type="entry name" value="ANK"/>
    <property type="match status" value="2"/>
</dbReference>
<dbReference type="PROSITE" id="PS50297">
    <property type="entry name" value="ANK_REP_REGION"/>
    <property type="match status" value="2"/>
</dbReference>
<dbReference type="VEuPathDB" id="TrichDB:TVAG_393010"/>
<sequence length="395" mass="46212">MEKSYYCELMDLFKAYIGIFQTLYKLNTFDENKIDELFKRIKNNLIETKLFTIYEIILSIENAIRCNNRYAKSYIILLKKIIKENPNIYNDLPDRFKTILAKNFNIEIIYCLTMEDSLSDYLNNYYLNEIPVIKIIMDDDVKAFISYIEENCIDLNGIYSFPAYHLYGYCSYFGAVNCFKYLQTEVHQRYCFEEHFTWRCLHRSFIGGNPHIISECLKYQKTDYFCMTWAIASPNIDFVTFLMNEYNLKIDITDCIRYNNLQTFLVYLDKLNDVNKCVAESVRFNIPSLCEFFITHGSDVNGKDDDGSTALHISAKENKINFVNMLLSHGADVNVRNNYGTTALHYAIYSSNLEIIEALISHGAYVNVKNDYGQSPIDYATTEEIKDYLKFHGAI</sequence>
<dbReference type="EMBL" id="DS113268">
    <property type="protein sequence ID" value="EAY14574.1"/>
    <property type="molecule type" value="Genomic_DNA"/>
</dbReference>
<evidence type="ECO:0000313" key="3">
    <source>
        <dbReference type="EMBL" id="EAY14574.1"/>
    </source>
</evidence>
<dbReference type="InterPro" id="IPR002110">
    <property type="entry name" value="Ankyrin_rpt"/>
</dbReference>
<feature type="domain" description="DUF3447" evidence="2">
    <location>
        <begin position="193"/>
        <end position="267"/>
    </location>
</feature>
<dbReference type="Pfam" id="PF11929">
    <property type="entry name" value="DUF3447"/>
    <property type="match status" value="1"/>
</dbReference>
<dbReference type="VEuPathDB" id="TrichDB:TVAGG3_0281510"/>
<dbReference type="KEGG" id="tva:4772569"/>